<feature type="non-terminal residue" evidence="1">
    <location>
        <position position="1"/>
    </location>
</feature>
<feature type="non-terminal residue" evidence="1">
    <location>
        <position position="129"/>
    </location>
</feature>
<name>A0ABD0RDY7_CIRMR</name>
<dbReference type="PANTHER" id="PTHR47621:SF1">
    <property type="entry name" value="ZINC FINGER CCCH-TYPE ANTIVIRAL PROTEIN 1-LIKE"/>
    <property type="match status" value="1"/>
</dbReference>
<reference evidence="1 2" key="1">
    <citation type="submission" date="2024-05" db="EMBL/GenBank/DDBJ databases">
        <title>Genome sequencing and assembly of Indian major carp, Cirrhinus mrigala (Hamilton, 1822).</title>
        <authorList>
            <person name="Mohindra V."/>
            <person name="Chowdhury L.M."/>
            <person name="Lal K."/>
            <person name="Jena J.K."/>
        </authorList>
    </citation>
    <scope>NUCLEOTIDE SEQUENCE [LARGE SCALE GENOMIC DNA]</scope>
    <source>
        <strain evidence="1">CM1030</strain>
        <tissue evidence="1">Blood</tissue>
    </source>
</reference>
<dbReference type="EMBL" id="JAMKFB020000004">
    <property type="protein sequence ID" value="KAL0196581.1"/>
    <property type="molecule type" value="Genomic_DNA"/>
</dbReference>
<dbReference type="InterPro" id="IPR026693">
    <property type="entry name" value="Zc3hav1-like"/>
</dbReference>
<protein>
    <submittedName>
        <fullName evidence="1">Uncharacterized protein</fullName>
    </submittedName>
</protein>
<proteinExistence type="predicted"/>
<dbReference type="AlphaFoldDB" id="A0ABD0RDY7"/>
<evidence type="ECO:0000313" key="1">
    <source>
        <dbReference type="EMBL" id="KAL0196581.1"/>
    </source>
</evidence>
<keyword evidence="2" id="KW-1185">Reference proteome</keyword>
<evidence type="ECO:0000313" key="2">
    <source>
        <dbReference type="Proteomes" id="UP001529510"/>
    </source>
</evidence>
<dbReference type="PANTHER" id="PTHR47621">
    <property type="entry name" value="ZINC FINGER CCCH-TYPE ANTIVIRAL PROTEIN 1-LIKE"/>
    <property type="match status" value="1"/>
</dbReference>
<sequence>HGCNYGHQLMSEHNVRILRAHRMIGLSREDLLVMLLQSDSGLLPPVCVMYNRGQGPHGNCQDGEKDSSEDAAATRTAAAHTISKSLTGVSNQLMCLLPFIYRNILTLKTLKTQPDRRNTDVQPHSSSDG</sequence>
<gene>
    <name evidence="1" type="ORF">M9458_010153</name>
</gene>
<accession>A0ABD0RDY7</accession>
<dbReference type="Proteomes" id="UP001529510">
    <property type="component" value="Unassembled WGS sequence"/>
</dbReference>
<organism evidence="1 2">
    <name type="scientific">Cirrhinus mrigala</name>
    <name type="common">Mrigala</name>
    <dbReference type="NCBI Taxonomy" id="683832"/>
    <lineage>
        <taxon>Eukaryota</taxon>
        <taxon>Metazoa</taxon>
        <taxon>Chordata</taxon>
        <taxon>Craniata</taxon>
        <taxon>Vertebrata</taxon>
        <taxon>Euteleostomi</taxon>
        <taxon>Actinopterygii</taxon>
        <taxon>Neopterygii</taxon>
        <taxon>Teleostei</taxon>
        <taxon>Ostariophysi</taxon>
        <taxon>Cypriniformes</taxon>
        <taxon>Cyprinidae</taxon>
        <taxon>Labeoninae</taxon>
        <taxon>Labeonini</taxon>
        <taxon>Cirrhinus</taxon>
    </lineage>
</organism>
<comment type="caution">
    <text evidence="1">The sequence shown here is derived from an EMBL/GenBank/DDBJ whole genome shotgun (WGS) entry which is preliminary data.</text>
</comment>